<protein>
    <submittedName>
        <fullName evidence="2">DoxX family protein</fullName>
    </submittedName>
</protein>
<organism evidence="2 3">
    <name type="scientific">Sphingomonas turrisvirgatae</name>
    <dbReference type="NCBI Taxonomy" id="1888892"/>
    <lineage>
        <taxon>Bacteria</taxon>
        <taxon>Pseudomonadati</taxon>
        <taxon>Pseudomonadota</taxon>
        <taxon>Alphaproteobacteria</taxon>
        <taxon>Sphingomonadales</taxon>
        <taxon>Sphingomonadaceae</taxon>
        <taxon>Sphingomonas</taxon>
    </lineage>
</organism>
<keyword evidence="1" id="KW-0472">Membrane</keyword>
<feature type="transmembrane region" description="Helical" evidence="1">
    <location>
        <begin position="62"/>
        <end position="90"/>
    </location>
</feature>
<keyword evidence="1" id="KW-1133">Transmembrane helix</keyword>
<dbReference type="EMBL" id="MDDS01000035">
    <property type="protein sequence ID" value="ODP37289.1"/>
    <property type="molecule type" value="Genomic_DNA"/>
</dbReference>
<feature type="transmembrane region" description="Helical" evidence="1">
    <location>
        <begin position="102"/>
        <end position="124"/>
    </location>
</feature>
<dbReference type="Proteomes" id="UP000094487">
    <property type="component" value="Unassembled WGS sequence"/>
</dbReference>
<keyword evidence="3" id="KW-1185">Reference proteome</keyword>
<comment type="caution">
    <text evidence="2">The sequence shown here is derived from an EMBL/GenBank/DDBJ whole genome shotgun (WGS) entry which is preliminary data.</text>
</comment>
<accession>A0A1E3LU72</accession>
<name>A0A1E3LU72_9SPHN</name>
<gene>
    <name evidence="2" type="ORF">BFL28_02770</name>
</gene>
<evidence type="ECO:0000256" key="1">
    <source>
        <dbReference type="SAM" id="Phobius"/>
    </source>
</evidence>
<keyword evidence="1" id="KW-0812">Transmembrane</keyword>
<proteinExistence type="predicted"/>
<sequence>MRLFLGGWMIVSGYSHWAPSFGLMPGFPQPLGTLPLSSQMLVSMIEVGMFDMVKTVEIIGGLCLIFGVFVPAAVLLLLPVSAIVFYNAIFLNLRTDRLFNPTYMGVMCLYMNVILALAYVRYYVPMLSLRSSPGSLRDLLLLGRVFRRDDQLPRG</sequence>
<evidence type="ECO:0000313" key="2">
    <source>
        <dbReference type="EMBL" id="ODP37289.1"/>
    </source>
</evidence>
<reference evidence="2 3" key="1">
    <citation type="submission" date="2016-08" db="EMBL/GenBank/DDBJ databases">
        <title>Draft genome of the agarase producing Sphingomonas sp. MCT13.</title>
        <authorList>
            <person name="D'Andrea M.M."/>
            <person name="Rossolini G.M."/>
            <person name="Thaller M.C."/>
        </authorList>
    </citation>
    <scope>NUCLEOTIDE SEQUENCE [LARGE SCALE GENOMIC DNA]</scope>
    <source>
        <strain evidence="2 3">MCT13</strain>
    </source>
</reference>
<evidence type="ECO:0000313" key="3">
    <source>
        <dbReference type="Proteomes" id="UP000094487"/>
    </source>
</evidence>
<dbReference type="STRING" id="1888892.BFL28_02770"/>
<dbReference type="AlphaFoldDB" id="A0A1E3LU72"/>